<name>A0A9N9WZV3_9DIPT</name>
<keyword evidence="7" id="KW-1185">Reference proteome</keyword>
<keyword evidence="3" id="KW-0964">Secreted</keyword>
<gene>
    <name evidence="6" type="ORF">CHIRRI_LOCUS13187</name>
</gene>
<dbReference type="AlphaFoldDB" id="A0A9N9WZV3"/>
<evidence type="ECO:0000256" key="2">
    <source>
        <dbReference type="ARBA" id="ARBA00009127"/>
    </source>
</evidence>
<organism evidence="6 7">
    <name type="scientific">Chironomus riparius</name>
    <dbReference type="NCBI Taxonomy" id="315576"/>
    <lineage>
        <taxon>Eukaryota</taxon>
        <taxon>Metazoa</taxon>
        <taxon>Ecdysozoa</taxon>
        <taxon>Arthropoda</taxon>
        <taxon>Hexapoda</taxon>
        <taxon>Insecta</taxon>
        <taxon>Pterygota</taxon>
        <taxon>Neoptera</taxon>
        <taxon>Endopterygota</taxon>
        <taxon>Diptera</taxon>
        <taxon>Nematocera</taxon>
        <taxon>Chironomoidea</taxon>
        <taxon>Chironomidae</taxon>
        <taxon>Chironominae</taxon>
        <taxon>Chironomus</taxon>
    </lineage>
</organism>
<proteinExistence type="inferred from homology"/>
<dbReference type="OrthoDB" id="6583604at2759"/>
<dbReference type="InterPro" id="IPR017996">
    <property type="entry name" value="MRJP/yellow-related"/>
</dbReference>
<evidence type="ECO:0000256" key="5">
    <source>
        <dbReference type="SAM" id="SignalP"/>
    </source>
</evidence>
<dbReference type="GO" id="GO:0005576">
    <property type="term" value="C:extracellular region"/>
    <property type="evidence" value="ECO:0007669"/>
    <property type="project" value="UniProtKB-SubCell"/>
</dbReference>
<accession>A0A9N9WZV3</accession>
<dbReference type="PANTHER" id="PTHR10009:SF8">
    <property type="entry name" value="IP19120P"/>
    <property type="match status" value="1"/>
</dbReference>
<sequence length="390" mass="43293">MSKLSLLLAAATLVTITSAYQFPPLPQLPTSLLTPEARQLLSTPDIKWSGAEFSWPCGTTKALLKNSGKFIPKNIIATRAQISRDNVFFAMPRYRKGVPATLVKTKLRRGACSVSFEPFPCWSMQEEGKCSALQSVVDIVLDGSDILWALDTGVVGTLEDDPVQYCPPKILAFNVKNGKLAKTITFDGLINKNSRLQYLAVDYGRDGRPFVYVSDAAARAIIVYDVQASRGYRVMLPKAVSEGCGKKDVLYLAMTRKSCGTSTLFFTYLCSKKLFSIQTDYLRDGRTNGKIEDAGTKLEKMVIIGTDNGCAIFFRHEGHPEVYRWDTNTAFQQVNFKPVYRSDSCQLATHAVADYRHSRMRVLESNFPDYIQGKVGCGAVQQLTVMEGCF</sequence>
<dbReference type="EMBL" id="OU895880">
    <property type="protein sequence ID" value="CAG9810373.1"/>
    <property type="molecule type" value="Genomic_DNA"/>
</dbReference>
<evidence type="ECO:0000256" key="1">
    <source>
        <dbReference type="ARBA" id="ARBA00004613"/>
    </source>
</evidence>
<comment type="subcellular location">
    <subcellularLocation>
        <location evidence="1">Secreted</location>
    </subcellularLocation>
</comment>
<reference evidence="6" key="2">
    <citation type="submission" date="2022-10" db="EMBL/GenBank/DDBJ databases">
        <authorList>
            <consortium name="ENA_rothamsted_submissions"/>
            <consortium name="culmorum"/>
            <person name="King R."/>
        </authorList>
    </citation>
    <scope>NUCLEOTIDE SEQUENCE</scope>
</reference>
<dbReference type="Pfam" id="PF03022">
    <property type="entry name" value="MRJP"/>
    <property type="match status" value="1"/>
</dbReference>
<evidence type="ECO:0000256" key="3">
    <source>
        <dbReference type="ARBA" id="ARBA00022525"/>
    </source>
</evidence>
<reference evidence="6" key="1">
    <citation type="submission" date="2022-01" db="EMBL/GenBank/DDBJ databases">
        <authorList>
            <person name="King R."/>
        </authorList>
    </citation>
    <scope>NUCLEOTIDE SEQUENCE</scope>
</reference>
<dbReference type="PANTHER" id="PTHR10009">
    <property type="entry name" value="PROTEIN YELLOW-RELATED"/>
    <property type="match status" value="1"/>
</dbReference>
<evidence type="ECO:0000256" key="4">
    <source>
        <dbReference type="ARBA" id="ARBA00022729"/>
    </source>
</evidence>
<feature type="signal peptide" evidence="5">
    <location>
        <begin position="1"/>
        <end position="19"/>
    </location>
</feature>
<dbReference type="InterPro" id="IPR011042">
    <property type="entry name" value="6-blade_b-propeller_TolB-like"/>
</dbReference>
<dbReference type="Gene3D" id="2.120.10.30">
    <property type="entry name" value="TolB, C-terminal domain"/>
    <property type="match status" value="1"/>
</dbReference>
<protein>
    <submittedName>
        <fullName evidence="6">Uncharacterized protein</fullName>
    </submittedName>
</protein>
<comment type="similarity">
    <text evidence="2">Belongs to the major royal jelly protein family.</text>
</comment>
<evidence type="ECO:0000313" key="6">
    <source>
        <dbReference type="EMBL" id="CAG9810373.1"/>
    </source>
</evidence>
<dbReference type="Proteomes" id="UP001153620">
    <property type="component" value="Chromosome 4"/>
</dbReference>
<keyword evidence="4 5" id="KW-0732">Signal</keyword>
<evidence type="ECO:0000313" key="7">
    <source>
        <dbReference type="Proteomes" id="UP001153620"/>
    </source>
</evidence>
<feature type="chain" id="PRO_5040284180" evidence="5">
    <location>
        <begin position="20"/>
        <end position="390"/>
    </location>
</feature>